<feature type="compositionally biased region" description="Basic and acidic residues" evidence="1">
    <location>
        <begin position="87"/>
        <end position="97"/>
    </location>
</feature>
<comment type="caution">
    <text evidence="2">The sequence shown here is derived from an EMBL/GenBank/DDBJ whole genome shotgun (WGS) entry which is preliminary data.</text>
</comment>
<feature type="region of interest" description="Disordered" evidence="1">
    <location>
        <begin position="63"/>
        <end position="119"/>
    </location>
</feature>
<organism evidence="2 3">
    <name type="scientific">Dentiscutata erythropus</name>
    <dbReference type="NCBI Taxonomy" id="1348616"/>
    <lineage>
        <taxon>Eukaryota</taxon>
        <taxon>Fungi</taxon>
        <taxon>Fungi incertae sedis</taxon>
        <taxon>Mucoromycota</taxon>
        <taxon>Glomeromycotina</taxon>
        <taxon>Glomeromycetes</taxon>
        <taxon>Diversisporales</taxon>
        <taxon>Gigasporaceae</taxon>
        <taxon>Dentiscutata</taxon>
    </lineage>
</organism>
<feature type="compositionally biased region" description="Low complexity" evidence="1">
    <location>
        <begin position="74"/>
        <end position="86"/>
    </location>
</feature>
<evidence type="ECO:0000256" key="1">
    <source>
        <dbReference type="SAM" id="MobiDB-lite"/>
    </source>
</evidence>
<keyword evidence="3" id="KW-1185">Reference proteome</keyword>
<reference evidence="2" key="1">
    <citation type="submission" date="2021-06" db="EMBL/GenBank/DDBJ databases">
        <authorList>
            <person name="Kallberg Y."/>
            <person name="Tangrot J."/>
            <person name="Rosling A."/>
        </authorList>
    </citation>
    <scope>NUCLEOTIDE SEQUENCE</scope>
    <source>
        <strain evidence="2">MA453B</strain>
    </source>
</reference>
<feature type="compositionally biased region" description="Basic and acidic residues" evidence="1">
    <location>
        <begin position="105"/>
        <end position="119"/>
    </location>
</feature>
<evidence type="ECO:0000313" key="2">
    <source>
        <dbReference type="EMBL" id="CAG8635907.1"/>
    </source>
</evidence>
<dbReference type="Proteomes" id="UP000789405">
    <property type="component" value="Unassembled WGS sequence"/>
</dbReference>
<dbReference type="AlphaFoldDB" id="A0A9N9GUR4"/>
<name>A0A9N9GUR4_9GLOM</name>
<evidence type="ECO:0000313" key="3">
    <source>
        <dbReference type="Proteomes" id="UP000789405"/>
    </source>
</evidence>
<protein>
    <submittedName>
        <fullName evidence="2">17130_t:CDS:1</fullName>
    </submittedName>
</protein>
<gene>
    <name evidence="2" type="ORF">DERYTH_LOCUS9395</name>
</gene>
<sequence length="119" mass="13445">MNYAKLDHSIEVEKKAPISCQNFRDLEFERKVHKAPDYCKKSAKNESKPEKVNIKIYLKAPSIFKPGNKSSNEADGLNNNKKGKANGVKDGKARTIDEEISNENIRTESDDRNGTSDKF</sequence>
<dbReference type="EMBL" id="CAJVPY010005119">
    <property type="protein sequence ID" value="CAG8635907.1"/>
    <property type="molecule type" value="Genomic_DNA"/>
</dbReference>
<accession>A0A9N9GUR4</accession>
<proteinExistence type="predicted"/>